<sequence length="249" mass="26548">MPSTLIIGGAGQLARLITARFISKNWTVHSLIRNEAQVESLTSLGAHPIVQSLTSASVAELASTIRKLTPDIIVFSAGAGAGAGENPELIKQIDQDGAIKTFDAMVDAGTTARLILISALDVRDRSKPAPEWYDEMDIAASEQLWGAIEPYMKHKLAADSELVSRRGLAYTIVRPNWYHEAEGTGLVECGRPHIVKSVARKDVAAVVVACAENEGTAGLAFDVVGGDQPVDEAVAKVARENIDAFKGLY</sequence>
<dbReference type="Gene3D" id="3.40.50.720">
    <property type="entry name" value="NAD(P)-binding Rossmann-like Domain"/>
    <property type="match status" value="1"/>
</dbReference>
<dbReference type="EMBL" id="JBFCZG010000011">
    <property type="protein sequence ID" value="KAL3417408.1"/>
    <property type="molecule type" value="Genomic_DNA"/>
</dbReference>
<proteinExistence type="inferred from homology"/>
<gene>
    <name evidence="3" type="ORF">PVAG01_11408</name>
</gene>
<evidence type="ECO:0000313" key="4">
    <source>
        <dbReference type="Proteomes" id="UP001629113"/>
    </source>
</evidence>
<dbReference type="Pfam" id="PF13460">
    <property type="entry name" value="NAD_binding_10"/>
    <property type="match status" value="1"/>
</dbReference>
<evidence type="ECO:0000313" key="3">
    <source>
        <dbReference type="EMBL" id="KAL3417408.1"/>
    </source>
</evidence>
<protein>
    <recommendedName>
        <fullName evidence="2">NAD(P)-binding domain-containing protein</fullName>
    </recommendedName>
</protein>
<feature type="domain" description="NAD(P)-binding" evidence="2">
    <location>
        <begin position="8"/>
        <end position="213"/>
    </location>
</feature>
<evidence type="ECO:0000256" key="1">
    <source>
        <dbReference type="ARBA" id="ARBA00038376"/>
    </source>
</evidence>
<dbReference type="InterPro" id="IPR036291">
    <property type="entry name" value="NAD(P)-bd_dom_sf"/>
</dbReference>
<dbReference type="PANTHER" id="PTHR15020">
    <property type="entry name" value="FLAVIN REDUCTASE-RELATED"/>
    <property type="match status" value="1"/>
</dbReference>
<dbReference type="Proteomes" id="UP001629113">
    <property type="component" value="Unassembled WGS sequence"/>
</dbReference>
<name>A0ABR4P271_9HELO</name>
<accession>A0ABR4P271</accession>
<comment type="caution">
    <text evidence="3">The sequence shown here is derived from an EMBL/GenBank/DDBJ whole genome shotgun (WGS) entry which is preliminary data.</text>
</comment>
<reference evidence="3 4" key="1">
    <citation type="submission" date="2024-06" db="EMBL/GenBank/DDBJ databases">
        <title>Complete genome of Phlyctema vagabunda strain 19-DSS-EL-015.</title>
        <authorList>
            <person name="Fiorenzani C."/>
        </authorList>
    </citation>
    <scope>NUCLEOTIDE SEQUENCE [LARGE SCALE GENOMIC DNA]</scope>
    <source>
        <strain evidence="3 4">19-DSS-EL-015</strain>
    </source>
</reference>
<dbReference type="PANTHER" id="PTHR15020:SF50">
    <property type="entry name" value="UPF0659 PROTEIN YMR090W"/>
    <property type="match status" value="1"/>
</dbReference>
<comment type="similarity">
    <text evidence="1">Belongs to the avfA family.</text>
</comment>
<keyword evidence="4" id="KW-1185">Reference proteome</keyword>
<evidence type="ECO:0000259" key="2">
    <source>
        <dbReference type="Pfam" id="PF13460"/>
    </source>
</evidence>
<organism evidence="3 4">
    <name type="scientific">Phlyctema vagabunda</name>
    <dbReference type="NCBI Taxonomy" id="108571"/>
    <lineage>
        <taxon>Eukaryota</taxon>
        <taxon>Fungi</taxon>
        <taxon>Dikarya</taxon>
        <taxon>Ascomycota</taxon>
        <taxon>Pezizomycotina</taxon>
        <taxon>Leotiomycetes</taxon>
        <taxon>Helotiales</taxon>
        <taxon>Dermateaceae</taxon>
        <taxon>Phlyctema</taxon>
    </lineage>
</organism>
<dbReference type="InterPro" id="IPR016040">
    <property type="entry name" value="NAD(P)-bd_dom"/>
</dbReference>
<dbReference type="SUPFAM" id="SSF51735">
    <property type="entry name" value="NAD(P)-binding Rossmann-fold domains"/>
    <property type="match status" value="1"/>
</dbReference>